<evidence type="ECO:0000256" key="3">
    <source>
        <dbReference type="ARBA" id="ARBA00013208"/>
    </source>
</evidence>
<dbReference type="EMBL" id="JAGTUF010000001">
    <property type="protein sequence ID" value="MBR9970513.1"/>
    <property type="molecule type" value="Genomic_DNA"/>
</dbReference>
<feature type="transmembrane region" description="Helical" evidence="7">
    <location>
        <begin position="12"/>
        <end position="30"/>
    </location>
</feature>
<protein>
    <recommendedName>
        <fullName evidence="4 7">Signal peptidase I</fullName>
        <ecNumber evidence="3 7">3.4.21.89</ecNumber>
    </recommendedName>
</protein>
<comment type="subcellular location">
    <subcellularLocation>
        <location evidence="8">Membrane</location>
        <topology evidence="8">Single-pass type II membrane protein</topology>
    </subcellularLocation>
</comment>
<keyword evidence="6 7" id="KW-0378">Hydrolase</keyword>
<name>A0ABS5I7V4_9PROT</name>
<evidence type="ECO:0000256" key="7">
    <source>
        <dbReference type="RuleBase" id="RU003993"/>
    </source>
</evidence>
<proteinExistence type="inferred from homology"/>
<dbReference type="PRINTS" id="PR00727">
    <property type="entry name" value="LEADERPTASE"/>
</dbReference>
<dbReference type="InterPro" id="IPR019533">
    <property type="entry name" value="Peptidase_S26"/>
</dbReference>
<gene>
    <name evidence="10" type="primary">lepB</name>
    <name evidence="10" type="ORF">KEC16_02155</name>
</gene>
<evidence type="ECO:0000256" key="1">
    <source>
        <dbReference type="ARBA" id="ARBA00000677"/>
    </source>
</evidence>
<dbReference type="Proteomes" id="UP000680714">
    <property type="component" value="Unassembled WGS sequence"/>
</dbReference>
<dbReference type="GO" id="GO:0009003">
    <property type="term" value="F:signal peptidase activity"/>
    <property type="evidence" value="ECO:0007669"/>
    <property type="project" value="UniProtKB-EC"/>
</dbReference>
<dbReference type="Gene3D" id="2.10.109.10">
    <property type="entry name" value="Umud Fragment, subunit A"/>
    <property type="match status" value="1"/>
</dbReference>
<keyword evidence="11" id="KW-1185">Reference proteome</keyword>
<dbReference type="EC" id="3.4.21.89" evidence="3 7"/>
<evidence type="ECO:0000256" key="8">
    <source>
        <dbReference type="RuleBase" id="RU362042"/>
    </source>
</evidence>
<evidence type="ECO:0000259" key="9">
    <source>
        <dbReference type="Pfam" id="PF10502"/>
    </source>
</evidence>
<keyword evidence="7" id="KW-0472">Membrane</keyword>
<dbReference type="PROSITE" id="PS00501">
    <property type="entry name" value="SPASE_I_1"/>
    <property type="match status" value="1"/>
</dbReference>
<sequence>MSRTKTGGTWETIKTVLIAMIIAGFVRTVAFEPFNIPSGSMIPTLLIGDYLFVSKYAYGYSRHSMPFSMGPEGGRILERIPVRGDVVVFKVWVHKRDGMGRPVLDNQGRPVKDMVDYIKRVIGLPGDRIQVVGGILNINGQAVKRDRIEDFVELTREGNIMRAAQYIETLPEGRTHRIIEFQGDNGLADNTPEYVVPAGHYFMMGDNRDNSADSRFLDEVGYVPADRLVGRAEVIFFSGDGSAALWEVWKWPWAIRFSRLLSGIG</sequence>
<keyword evidence="5 7" id="KW-0645">Protease</keyword>
<dbReference type="RefSeq" id="WP_211546003.1">
    <property type="nucleotide sequence ID" value="NZ_JAGTUF010000001.1"/>
</dbReference>
<dbReference type="PANTHER" id="PTHR43390:SF1">
    <property type="entry name" value="CHLOROPLAST PROCESSING PEPTIDASE"/>
    <property type="match status" value="1"/>
</dbReference>
<evidence type="ECO:0000256" key="5">
    <source>
        <dbReference type="ARBA" id="ARBA00022670"/>
    </source>
</evidence>
<keyword evidence="7" id="KW-1133">Transmembrane helix</keyword>
<dbReference type="InterPro" id="IPR019758">
    <property type="entry name" value="Pept_S26A_signal_pept_1_CS"/>
</dbReference>
<evidence type="ECO:0000256" key="6">
    <source>
        <dbReference type="ARBA" id="ARBA00022801"/>
    </source>
</evidence>
<keyword evidence="7" id="KW-0812">Transmembrane</keyword>
<dbReference type="PROSITE" id="PS00760">
    <property type="entry name" value="SPASE_I_2"/>
    <property type="match status" value="1"/>
</dbReference>
<evidence type="ECO:0000313" key="11">
    <source>
        <dbReference type="Proteomes" id="UP000680714"/>
    </source>
</evidence>
<dbReference type="NCBIfam" id="TIGR02227">
    <property type="entry name" value="sigpep_I_bact"/>
    <property type="match status" value="1"/>
</dbReference>
<dbReference type="CDD" id="cd06530">
    <property type="entry name" value="S26_SPase_I"/>
    <property type="match status" value="1"/>
</dbReference>
<dbReference type="PROSITE" id="PS00761">
    <property type="entry name" value="SPASE_I_3"/>
    <property type="match status" value="1"/>
</dbReference>
<dbReference type="PANTHER" id="PTHR43390">
    <property type="entry name" value="SIGNAL PEPTIDASE I"/>
    <property type="match status" value="1"/>
</dbReference>
<evidence type="ECO:0000256" key="2">
    <source>
        <dbReference type="ARBA" id="ARBA00009370"/>
    </source>
</evidence>
<reference evidence="10 11" key="1">
    <citation type="submission" date="2021-04" db="EMBL/GenBank/DDBJ databases">
        <title>Magnetospirillum sulfuroxidans sp. nov., a facultative chemolithoautotrophic sulfur-oxidizing alphaproteobacterium isolated from freshwater sediment and proposals for Paramagetospirillum gen. nov., and Magnetospirillaceae fam. nov.</title>
        <authorList>
            <person name="Koziaeva V."/>
            <person name="Geelhoed J.S."/>
            <person name="Sorokin D.Y."/>
            <person name="Grouzdev D.S."/>
        </authorList>
    </citation>
    <scope>NUCLEOTIDE SEQUENCE [LARGE SCALE GENOMIC DNA]</scope>
    <source>
        <strain evidence="10 11">J10</strain>
    </source>
</reference>
<comment type="caution">
    <text evidence="10">The sequence shown here is derived from an EMBL/GenBank/DDBJ whole genome shotgun (WGS) entry which is preliminary data.</text>
</comment>
<evidence type="ECO:0000313" key="10">
    <source>
        <dbReference type="EMBL" id="MBR9970513.1"/>
    </source>
</evidence>
<dbReference type="InterPro" id="IPR019756">
    <property type="entry name" value="Pept_S26A_signal_pept_1_Ser-AS"/>
</dbReference>
<evidence type="ECO:0000256" key="4">
    <source>
        <dbReference type="ARBA" id="ARBA00019232"/>
    </source>
</evidence>
<dbReference type="InterPro" id="IPR019757">
    <property type="entry name" value="Pept_S26A_signal_pept_1_Lys-AS"/>
</dbReference>
<comment type="similarity">
    <text evidence="2 8">Belongs to the peptidase S26 family.</text>
</comment>
<dbReference type="InterPro" id="IPR000223">
    <property type="entry name" value="Pept_S26A_signal_pept_1"/>
</dbReference>
<feature type="domain" description="Peptidase S26" evidence="9">
    <location>
        <begin position="10"/>
        <end position="237"/>
    </location>
</feature>
<dbReference type="Pfam" id="PF10502">
    <property type="entry name" value="Peptidase_S26"/>
    <property type="match status" value="1"/>
</dbReference>
<accession>A0ABS5I7V4</accession>
<dbReference type="InterPro" id="IPR036286">
    <property type="entry name" value="LexA/Signal_pep-like_sf"/>
</dbReference>
<comment type="catalytic activity">
    <reaction evidence="1 7">
        <text>Cleavage of hydrophobic, N-terminal signal or leader sequences from secreted and periplasmic proteins.</text>
        <dbReference type="EC" id="3.4.21.89"/>
    </reaction>
</comment>
<organism evidence="10 11">
    <name type="scientific">Magnetospirillum sulfuroxidans</name>
    <dbReference type="NCBI Taxonomy" id="611300"/>
    <lineage>
        <taxon>Bacteria</taxon>
        <taxon>Pseudomonadati</taxon>
        <taxon>Pseudomonadota</taxon>
        <taxon>Alphaproteobacteria</taxon>
        <taxon>Rhodospirillales</taxon>
        <taxon>Rhodospirillaceae</taxon>
        <taxon>Magnetospirillum</taxon>
    </lineage>
</organism>
<dbReference type="SUPFAM" id="SSF51306">
    <property type="entry name" value="LexA/Signal peptidase"/>
    <property type="match status" value="1"/>
</dbReference>